<gene>
    <name evidence="13" type="ORF">SK128_009814</name>
</gene>
<feature type="domain" description="C2H2-type" evidence="12">
    <location>
        <begin position="182"/>
        <end position="209"/>
    </location>
</feature>
<evidence type="ECO:0000256" key="9">
    <source>
        <dbReference type="ARBA" id="ARBA00023242"/>
    </source>
</evidence>
<evidence type="ECO:0000256" key="6">
    <source>
        <dbReference type="ARBA" id="ARBA00023015"/>
    </source>
</evidence>
<dbReference type="PANTHER" id="PTHR46105">
    <property type="entry name" value="AGAP004733-PA"/>
    <property type="match status" value="1"/>
</dbReference>
<dbReference type="InterPro" id="IPR050457">
    <property type="entry name" value="ZnFinger_BTB_dom_contain"/>
</dbReference>
<comment type="caution">
    <text evidence="13">The sequence shown here is derived from an EMBL/GenBank/DDBJ whole genome shotgun (WGS) entry which is preliminary data.</text>
</comment>
<dbReference type="FunFam" id="3.30.160.60:FF:002716">
    <property type="entry name" value="Zinc finger protein 212"/>
    <property type="match status" value="1"/>
</dbReference>
<dbReference type="FunFam" id="3.30.160.60:FF:000446">
    <property type="entry name" value="Zinc finger protein"/>
    <property type="match status" value="1"/>
</dbReference>
<feature type="domain" description="C2H2-type" evidence="12">
    <location>
        <begin position="210"/>
        <end position="237"/>
    </location>
</feature>
<protein>
    <recommendedName>
        <fullName evidence="12">C2H2-type domain-containing protein</fullName>
    </recommendedName>
</protein>
<keyword evidence="8" id="KW-0804">Transcription</keyword>
<evidence type="ECO:0000256" key="7">
    <source>
        <dbReference type="ARBA" id="ARBA00023125"/>
    </source>
</evidence>
<evidence type="ECO:0000256" key="10">
    <source>
        <dbReference type="PROSITE-ProRule" id="PRU00042"/>
    </source>
</evidence>
<dbReference type="Pfam" id="PF00096">
    <property type="entry name" value="zf-C2H2"/>
    <property type="match status" value="3"/>
</dbReference>
<evidence type="ECO:0000256" key="11">
    <source>
        <dbReference type="SAM" id="MobiDB-lite"/>
    </source>
</evidence>
<name>A0AAN8WQF4_HALRR</name>
<evidence type="ECO:0000313" key="13">
    <source>
        <dbReference type="EMBL" id="KAK7070335.1"/>
    </source>
</evidence>
<dbReference type="FunFam" id="3.30.160.60:FF:001450">
    <property type="entry name" value="zinc finger protein 774"/>
    <property type="match status" value="1"/>
</dbReference>
<dbReference type="FunFam" id="3.30.160.60:FF:001158">
    <property type="entry name" value="zinc finger protein 22"/>
    <property type="match status" value="1"/>
</dbReference>
<dbReference type="PROSITE" id="PS00028">
    <property type="entry name" value="ZINC_FINGER_C2H2_1"/>
    <property type="match status" value="5"/>
</dbReference>
<keyword evidence="7" id="KW-0238">DNA-binding</keyword>
<feature type="region of interest" description="Disordered" evidence="11">
    <location>
        <begin position="76"/>
        <end position="104"/>
    </location>
</feature>
<dbReference type="PROSITE" id="PS50157">
    <property type="entry name" value="ZINC_FINGER_C2H2_2"/>
    <property type="match status" value="6"/>
</dbReference>
<organism evidence="13 14">
    <name type="scientific">Halocaridina rubra</name>
    <name type="common">Hawaiian red shrimp</name>
    <dbReference type="NCBI Taxonomy" id="373956"/>
    <lineage>
        <taxon>Eukaryota</taxon>
        <taxon>Metazoa</taxon>
        <taxon>Ecdysozoa</taxon>
        <taxon>Arthropoda</taxon>
        <taxon>Crustacea</taxon>
        <taxon>Multicrustacea</taxon>
        <taxon>Malacostraca</taxon>
        <taxon>Eumalacostraca</taxon>
        <taxon>Eucarida</taxon>
        <taxon>Decapoda</taxon>
        <taxon>Pleocyemata</taxon>
        <taxon>Caridea</taxon>
        <taxon>Atyoidea</taxon>
        <taxon>Atyidae</taxon>
        <taxon>Halocaridina</taxon>
    </lineage>
</organism>
<feature type="domain" description="C2H2-type" evidence="12">
    <location>
        <begin position="126"/>
        <end position="153"/>
    </location>
</feature>
<feature type="domain" description="C2H2-type" evidence="12">
    <location>
        <begin position="238"/>
        <end position="265"/>
    </location>
</feature>
<feature type="region of interest" description="Disordered" evidence="11">
    <location>
        <begin position="300"/>
        <end position="363"/>
    </location>
</feature>
<feature type="compositionally biased region" description="Basic residues" evidence="11">
    <location>
        <begin position="329"/>
        <end position="357"/>
    </location>
</feature>
<evidence type="ECO:0000313" key="14">
    <source>
        <dbReference type="Proteomes" id="UP001381693"/>
    </source>
</evidence>
<keyword evidence="9" id="KW-0539">Nucleus</keyword>
<evidence type="ECO:0000259" key="12">
    <source>
        <dbReference type="PROSITE" id="PS50157"/>
    </source>
</evidence>
<keyword evidence="5" id="KW-0862">Zinc</keyword>
<dbReference type="InterPro" id="IPR036236">
    <property type="entry name" value="Znf_C2H2_sf"/>
</dbReference>
<evidence type="ECO:0000256" key="2">
    <source>
        <dbReference type="ARBA" id="ARBA00022723"/>
    </source>
</evidence>
<keyword evidence="3" id="KW-0677">Repeat</keyword>
<dbReference type="InterPro" id="IPR013087">
    <property type="entry name" value="Znf_C2H2_type"/>
</dbReference>
<evidence type="ECO:0000256" key="5">
    <source>
        <dbReference type="ARBA" id="ARBA00022833"/>
    </source>
</evidence>
<dbReference type="Proteomes" id="UP001381693">
    <property type="component" value="Unassembled WGS sequence"/>
</dbReference>
<evidence type="ECO:0000256" key="8">
    <source>
        <dbReference type="ARBA" id="ARBA00023163"/>
    </source>
</evidence>
<evidence type="ECO:0000256" key="4">
    <source>
        <dbReference type="ARBA" id="ARBA00022771"/>
    </source>
</evidence>
<keyword evidence="14" id="KW-1185">Reference proteome</keyword>
<accession>A0AAN8WQF4</accession>
<dbReference type="SMART" id="SM00355">
    <property type="entry name" value="ZnF_C2H2"/>
    <property type="match status" value="6"/>
</dbReference>
<dbReference type="FunFam" id="3.30.160.60:FF:000218">
    <property type="entry name" value="Zinc finger protein 10"/>
    <property type="match status" value="1"/>
</dbReference>
<dbReference type="GO" id="GO:0005634">
    <property type="term" value="C:nucleus"/>
    <property type="evidence" value="ECO:0007669"/>
    <property type="project" value="UniProtKB-SubCell"/>
</dbReference>
<dbReference type="EMBL" id="JAXCGZ010015418">
    <property type="protein sequence ID" value="KAK7070335.1"/>
    <property type="molecule type" value="Genomic_DNA"/>
</dbReference>
<dbReference type="Gene3D" id="3.30.160.60">
    <property type="entry name" value="Classic Zinc Finger"/>
    <property type="match status" value="6"/>
</dbReference>
<feature type="domain" description="C2H2-type" evidence="12">
    <location>
        <begin position="266"/>
        <end position="293"/>
    </location>
</feature>
<evidence type="ECO:0000256" key="3">
    <source>
        <dbReference type="ARBA" id="ARBA00022737"/>
    </source>
</evidence>
<keyword evidence="6" id="KW-0805">Transcription regulation</keyword>
<dbReference type="SUPFAM" id="SSF57667">
    <property type="entry name" value="beta-beta-alpha zinc fingers"/>
    <property type="match status" value="3"/>
</dbReference>
<keyword evidence="4 10" id="KW-0863">Zinc-finger</keyword>
<dbReference type="AlphaFoldDB" id="A0AAN8WQF4"/>
<evidence type="ECO:0000256" key="1">
    <source>
        <dbReference type="ARBA" id="ARBA00004123"/>
    </source>
</evidence>
<feature type="domain" description="C2H2-type" evidence="12">
    <location>
        <begin position="154"/>
        <end position="181"/>
    </location>
</feature>
<dbReference type="GO" id="GO:0000978">
    <property type="term" value="F:RNA polymerase II cis-regulatory region sequence-specific DNA binding"/>
    <property type="evidence" value="ECO:0007669"/>
    <property type="project" value="TreeGrafter"/>
</dbReference>
<reference evidence="13 14" key="1">
    <citation type="submission" date="2023-11" db="EMBL/GenBank/DDBJ databases">
        <title>Halocaridina rubra genome assembly.</title>
        <authorList>
            <person name="Smith C."/>
        </authorList>
    </citation>
    <scope>NUCLEOTIDE SEQUENCE [LARGE SCALE GENOMIC DNA]</scope>
    <source>
        <strain evidence="13">EP-1</strain>
        <tissue evidence="13">Whole</tissue>
    </source>
</reference>
<dbReference type="PANTHER" id="PTHR46105:SF5">
    <property type="entry name" value="ZINC FINGER AND BTB DOMAIN-CONTAINING PROTEIN 44 ISOFORM X1"/>
    <property type="match status" value="1"/>
</dbReference>
<keyword evidence="2" id="KW-0479">Metal-binding</keyword>
<proteinExistence type="predicted"/>
<dbReference type="GO" id="GO:0008270">
    <property type="term" value="F:zinc ion binding"/>
    <property type="evidence" value="ECO:0007669"/>
    <property type="project" value="UniProtKB-KW"/>
</dbReference>
<dbReference type="GO" id="GO:0000981">
    <property type="term" value="F:DNA-binding transcription factor activity, RNA polymerase II-specific"/>
    <property type="evidence" value="ECO:0007669"/>
    <property type="project" value="TreeGrafter"/>
</dbReference>
<comment type="subcellular location">
    <subcellularLocation>
        <location evidence="1">Nucleus</location>
    </subcellularLocation>
</comment>
<feature type="non-terminal residue" evidence="13">
    <location>
        <position position="474"/>
    </location>
</feature>
<sequence>MEQFPRTHLVGSPQSVTAVPTTSVNAYSYGALEEFILPAPINMEVGNGGGRQLGQQIQQLHFTSVPQMQPVELRTDSLAPATSRSSHSPQPPPPPPVSTQAGAAADHTKLYKVVKPRIRNSTPERVVCNTCGKSLACRANLSEHMRIHTGERPFVCDECGASFTAKSNLRTHKRLHTGERPYMCGICGKTFSQSSHLPSHMRVHTGERPYDCTECPKSFSSSTTLRNHLRIHKGDCPFKCEFCGRGFVCKSWLEDHYKVHIGEKPFQCDICRKWFKDKSYVTKHKMLYCGNDGYKKRWKRTGVKKPSGRKTNASKQHKLNEGNDPGQPKRPRGRPKGSKNKRGRKRKGISTTKRRLKSATESDVEFENMIEHMEVGREELKPEPKKLIEEKLDKDCLIKEKSDSLLLSEENPQTDYHSHYQFESHPSALMHSDKTNGSSTFHSISVMQLVMPQSSLQNHVQETSIHSLAQPQNL</sequence>